<dbReference type="EMBL" id="JACJQB010000011">
    <property type="protein sequence ID" value="MBD2188062.1"/>
    <property type="molecule type" value="Genomic_DNA"/>
</dbReference>
<sequence>MEPSVIFGSLKLARSIAEFAGLIETIGTKIDRLANAEFEAGFRALEQAAISSSEKDSLLRESRYRFNKAISFEKEERLFLCHVGLAICHKELGDHPNFKISLLQASEVQIHSAIEEVANSLSSKVKSNKVASIVAIGLFLYPPITAGVLYTTSELEKIKSRRSGLESQKKKIKGYLSNIGI</sequence>
<dbReference type="Proteomes" id="UP000642094">
    <property type="component" value="Unassembled WGS sequence"/>
</dbReference>
<keyword evidence="1" id="KW-1133">Transmembrane helix</keyword>
<organism evidence="2 3">
    <name type="scientific">Pseudanabaena mucicola FACHB-723</name>
    <dbReference type="NCBI Taxonomy" id="2692860"/>
    <lineage>
        <taxon>Bacteria</taxon>
        <taxon>Bacillati</taxon>
        <taxon>Cyanobacteriota</taxon>
        <taxon>Cyanophyceae</taxon>
        <taxon>Pseudanabaenales</taxon>
        <taxon>Pseudanabaenaceae</taxon>
        <taxon>Pseudanabaena</taxon>
    </lineage>
</organism>
<proteinExistence type="predicted"/>
<reference evidence="2 3" key="1">
    <citation type="journal article" date="2020" name="ISME J.">
        <title>Comparative genomics reveals insights into cyanobacterial evolution and habitat adaptation.</title>
        <authorList>
            <person name="Chen M.Y."/>
            <person name="Teng W.K."/>
            <person name="Zhao L."/>
            <person name="Hu C.X."/>
            <person name="Zhou Y.K."/>
            <person name="Han B.P."/>
            <person name="Song L.R."/>
            <person name="Shu W.S."/>
        </authorList>
    </citation>
    <scope>NUCLEOTIDE SEQUENCE [LARGE SCALE GENOMIC DNA]</scope>
    <source>
        <strain evidence="2 3">FACHB-723</strain>
    </source>
</reference>
<protein>
    <submittedName>
        <fullName evidence="2">Uncharacterized protein</fullName>
    </submittedName>
</protein>
<name>A0ABR7ZW67_9CYAN</name>
<evidence type="ECO:0000313" key="2">
    <source>
        <dbReference type="EMBL" id="MBD2188062.1"/>
    </source>
</evidence>
<accession>A0ABR7ZW67</accession>
<evidence type="ECO:0000256" key="1">
    <source>
        <dbReference type="SAM" id="Phobius"/>
    </source>
</evidence>
<feature type="transmembrane region" description="Helical" evidence="1">
    <location>
        <begin position="130"/>
        <end position="152"/>
    </location>
</feature>
<keyword evidence="1" id="KW-0472">Membrane</keyword>
<dbReference type="RefSeq" id="WP_190402922.1">
    <property type="nucleotide sequence ID" value="NZ_JACJQB010000011.1"/>
</dbReference>
<keyword evidence="3" id="KW-1185">Reference proteome</keyword>
<gene>
    <name evidence="2" type="ORF">H6F41_07890</name>
</gene>
<evidence type="ECO:0000313" key="3">
    <source>
        <dbReference type="Proteomes" id="UP000642094"/>
    </source>
</evidence>
<comment type="caution">
    <text evidence="2">The sequence shown here is derived from an EMBL/GenBank/DDBJ whole genome shotgun (WGS) entry which is preliminary data.</text>
</comment>
<keyword evidence="1" id="KW-0812">Transmembrane</keyword>